<organism evidence="1 2">
    <name type="scientific">Nocardioides simplex</name>
    <name type="common">Arthrobacter simplex</name>
    <dbReference type="NCBI Taxonomy" id="2045"/>
    <lineage>
        <taxon>Bacteria</taxon>
        <taxon>Bacillati</taxon>
        <taxon>Actinomycetota</taxon>
        <taxon>Actinomycetes</taxon>
        <taxon>Propionibacteriales</taxon>
        <taxon>Nocardioidaceae</taxon>
        <taxon>Pimelobacter</taxon>
    </lineage>
</organism>
<protein>
    <submittedName>
        <fullName evidence="1">Uncharacterized protein</fullName>
    </submittedName>
</protein>
<accession>A0A0C5XAJ5</accession>
<dbReference type="Proteomes" id="UP000030300">
    <property type="component" value="Chromosome"/>
</dbReference>
<dbReference type="AlphaFoldDB" id="A0A0C5XAJ5"/>
<keyword evidence="2" id="KW-1185">Reference proteome</keyword>
<evidence type="ECO:0000313" key="2">
    <source>
        <dbReference type="Proteomes" id="UP000030300"/>
    </source>
</evidence>
<proteinExistence type="predicted"/>
<dbReference type="KEGG" id="psim:KR76_00083"/>
<reference evidence="1 2" key="1">
    <citation type="journal article" date="2015" name="Genome Announc.">
        <title>Complete Genome Sequence of Steroid-Transforming Nocardioides simplex VKM Ac-2033D.</title>
        <authorList>
            <person name="Shtratnikova V.Y."/>
            <person name="Schelkunov M.I."/>
            <person name="Pekov Y.A."/>
            <person name="Fokina V.V."/>
            <person name="Logacheva M.D."/>
            <person name="Sokolov S.L."/>
            <person name="Bragin E.Y."/>
            <person name="Ashapkin V.V."/>
            <person name="Donova M.V."/>
        </authorList>
    </citation>
    <scope>NUCLEOTIDE SEQUENCE [LARGE SCALE GENOMIC DNA]</scope>
    <source>
        <strain evidence="1 2">VKM Ac-2033D</strain>
    </source>
</reference>
<name>A0A0C5XAJ5_NOCSI</name>
<dbReference type="EMBL" id="CP009896">
    <property type="protein sequence ID" value="AJR18300.1"/>
    <property type="molecule type" value="Genomic_DNA"/>
</dbReference>
<gene>
    <name evidence="1" type="ORF">KR76_00083</name>
</gene>
<sequence length="41" mass="4619">MLVGGASKMQQELRAWFVRPDDSWRARRSGRTGAARGRVMA</sequence>
<evidence type="ECO:0000313" key="1">
    <source>
        <dbReference type="EMBL" id="AJR18300.1"/>
    </source>
</evidence>
<dbReference type="HOGENOM" id="CLU_3273469_0_0_11"/>